<organism evidence="2 3">
    <name type="scientific">Caerostris darwini</name>
    <dbReference type="NCBI Taxonomy" id="1538125"/>
    <lineage>
        <taxon>Eukaryota</taxon>
        <taxon>Metazoa</taxon>
        <taxon>Ecdysozoa</taxon>
        <taxon>Arthropoda</taxon>
        <taxon>Chelicerata</taxon>
        <taxon>Arachnida</taxon>
        <taxon>Araneae</taxon>
        <taxon>Araneomorphae</taxon>
        <taxon>Entelegynae</taxon>
        <taxon>Araneoidea</taxon>
        <taxon>Araneidae</taxon>
        <taxon>Caerostris</taxon>
    </lineage>
</organism>
<name>A0AAV4X093_9ARAC</name>
<gene>
    <name evidence="2" type="ORF">CDAR_68701</name>
</gene>
<keyword evidence="3" id="KW-1185">Reference proteome</keyword>
<evidence type="ECO:0000313" key="3">
    <source>
        <dbReference type="Proteomes" id="UP001054837"/>
    </source>
</evidence>
<comment type="caution">
    <text evidence="2">The sequence shown here is derived from an EMBL/GenBank/DDBJ whole genome shotgun (WGS) entry which is preliminary data.</text>
</comment>
<keyword evidence="1" id="KW-0732">Signal</keyword>
<proteinExistence type="predicted"/>
<sequence>MGEKIQPSAWCLVIILGCCKSTVAVDRKRHSESPEGVTNSNKGLMFAWGEDSAICMVSGDYSRLLQIIFAVERQRQRQNHRREVIEKFTNSNKGLCSHGEKDSAICMVSGDYSRLLQIIVVVERQRQRQNRRRVNAASGSILTELVFFEDSLISSLRDCGRLMSREAFGDAPCSNELYMGFWEDRGLIP</sequence>
<dbReference type="AlphaFoldDB" id="A0AAV4X093"/>
<feature type="signal peptide" evidence="1">
    <location>
        <begin position="1"/>
        <end position="24"/>
    </location>
</feature>
<accession>A0AAV4X093</accession>
<evidence type="ECO:0000313" key="2">
    <source>
        <dbReference type="EMBL" id="GIY87183.1"/>
    </source>
</evidence>
<feature type="chain" id="PRO_5043360553" evidence="1">
    <location>
        <begin position="25"/>
        <end position="189"/>
    </location>
</feature>
<protein>
    <submittedName>
        <fullName evidence="2">Uncharacterized protein</fullName>
    </submittedName>
</protein>
<dbReference type="PROSITE" id="PS51257">
    <property type="entry name" value="PROKAR_LIPOPROTEIN"/>
    <property type="match status" value="1"/>
</dbReference>
<reference evidence="2 3" key="1">
    <citation type="submission" date="2021-06" db="EMBL/GenBank/DDBJ databases">
        <title>Caerostris darwini draft genome.</title>
        <authorList>
            <person name="Kono N."/>
            <person name="Arakawa K."/>
        </authorList>
    </citation>
    <scope>NUCLEOTIDE SEQUENCE [LARGE SCALE GENOMIC DNA]</scope>
</reference>
<dbReference type="EMBL" id="BPLQ01015311">
    <property type="protein sequence ID" value="GIY87183.1"/>
    <property type="molecule type" value="Genomic_DNA"/>
</dbReference>
<evidence type="ECO:0000256" key="1">
    <source>
        <dbReference type="SAM" id="SignalP"/>
    </source>
</evidence>
<dbReference type="Proteomes" id="UP001054837">
    <property type="component" value="Unassembled WGS sequence"/>
</dbReference>